<gene>
    <name evidence="1" type="ORF">H9Q08_05150</name>
</gene>
<evidence type="ECO:0000313" key="1">
    <source>
        <dbReference type="EMBL" id="MCF2218685.1"/>
    </source>
</evidence>
<evidence type="ECO:0000313" key="2">
    <source>
        <dbReference type="Proteomes" id="UP001430374"/>
    </source>
</evidence>
<reference evidence="1" key="1">
    <citation type="submission" date="2021-08" db="EMBL/GenBank/DDBJ databases">
        <title>Complete genome sequence of Chryseobacterium sp strain PS-8.</title>
        <authorList>
            <person name="Das S.K."/>
        </authorList>
    </citation>
    <scope>NUCLEOTIDE SEQUENCE</scope>
    <source>
        <strain evidence="1">PS-8</strain>
    </source>
</reference>
<comment type="caution">
    <text evidence="1">The sequence shown here is derived from an EMBL/GenBank/DDBJ whole genome shotgun (WGS) entry which is preliminary data.</text>
</comment>
<protein>
    <submittedName>
        <fullName evidence="1">Uncharacterized protein</fullName>
    </submittedName>
</protein>
<accession>A0ABS9C2Z4</accession>
<dbReference type="RefSeq" id="WP_235130398.1">
    <property type="nucleotide sequence ID" value="NZ_JACSGT010000001.1"/>
</dbReference>
<dbReference type="Proteomes" id="UP001430374">
    <property type="component" value="Unassembled WGS sequence"/>
</dbReference>
<proteinExistence type="predicted"/>
<name>A0ABS9C2Z4_9FLAO</name>
<sequence>MKNNKIFFFLFILILFNCKKEDKINILELTDLNKYKISEIKTNDSIVKINGDNKDYSLKGTINSHNHSKQDWWIVKNKSNGEEYKIEYIFLDKQIENQIKIYKKGMLYKSASKFYTASFENNGFNFNFYFPISKFKTRDINFDYTVSDTIKRIITKQGKLDCKKDKDHYSCFVPVGQNEGVIGIVTNFSNFKEKDSVTLAVDRMFVEALKK</sequence>
<keyword evidence="2" id="KW-1185">Reference proteome</keyword>
<organism evidence="1 2">
    <name type="scientific">Chryseobacterium indicum</name>
    <dbReference type="NCBI Taxonomy" id="2766954"/>
    <lineage>
        <taxon>Bacteria</taxon>
        <taxon>Pseudomonadati</taxon>
        <taxon>Bacteroidota</taxon>
        <taxon>Flavobacteriia</taxon>
        <taxon>Flavobacteriales</taxon>
        <taxon>Weeksellaceae</taxon>
        <taxon>Chryseobacterium group</taxon>
        <taxon>Chryseobacterium</taxon>
    </lineage>
</organism>
<dbReference type="EMBL" id="JACSGT010000001">
    <property type="protein sequence ID" value="MCF2218685.1"/>
    <property type="molecule type" value="Genomic_DNA"/>
</dbReference>